<comment type="caution">
    <text evidence="9">The sequence shown here is derived from an EMBL/GenBank/DDBJ whole genome shotgun (WGS) entry which is preliminary data.</text>
</comment>
<sequence>MQFLLLGILVLIVILSIRRWLPEMTTQGRARMRKALVLIGLLAFLLFAARANWVLPLIGAIIVAVLRLAPALLPLIPALLRLFRRSTQGDGGTTDAPPPGGGRMSRQEAYEILGLNPNATKEEIVIAHRRLMQKMHPDRGGSDYLAVKINQARDKLLGN</sequence>
<keyword evidence="2 7" id="KW-0812">Transmembrane</keyword>
<dbReference type="FunFam" id="1.10.287.110:FF:000001">
    <property type="entry name" value="Import inner membrane translocase subunit tim14"/>
    <property type="match status" value="1"/>
</dbReference>
<dbReference type="GO" id="GO:0016020">
    <property type="term" value="C:membrane"/>
    <property type="evidence" value="ECO:0007669"/>
    <property type="project" value="UniProtKB-SubCell"/>
</dbReference>
<evidence type="ECO:0000256" key="7">
    <source>
        <dbReference type="SAM" id="Phobius"/>
    </source>
</evidence>
<reference evidence="9 10" key="1">
    <citation type="journal article" date="2018" name="Aquat. Microb. Ecol.">
        <title>Gammaproteobacterial methanotrophs dominate.</title>
        <authorList>
            <person name="Rissanen A.J."/>
            <person name="Saarenheimo J."/>
            <person name="Tiirola M."/>
            <person name="Peura S."/>
            <person name="Aalto S.L."/>
            <person name="Karvinen A."/>
            <person name="Nykanen H."/>
        </authorList>
    </citation>
    <scope>NUCLEOTIDE SEQUENCE [LARGE SCALE GENOMIC DNA]</scope>
    <source>
        <strain evidence="9">AMbin10</strain>
    </source>
</reference>
<evidence type="ECO:0000256" key="4">
    <source>
        <dbReference type="ARBA" id="ARBA00023136"/>
    </source>
</evidence>
<feature type="domain" description="J" evidence="8">
    <location>
        <begin position="108"/>
        <end position="159"/>
    </location>
</feature>
<dbReference type="EMBL" id="QJPH01000485">
    <property type="protein sequence ID" value="PZN72513.1"/>
    <property type="molecule type" value="Genomic_DNA"/>
</dbReference>
<gene>
    <name evidence="9" type="ORF">DM484_24365</name>
</gene>
<dbReference type="InterPro" id="IPR036869">
    <property type="entry name" value="J_dom_sf"/>
</dbReference>
<dbReference type="PANTHER" id="PTHR12763">
    <property type="match status" value="1"/>
</dbReference>
<evidence type="ECO:0000256" key="6">
    <source>
        <dbReference type="ARBA" id="ARBA00038105"/>
    </source>
</evidence>
<evidence type="ECO:0000313" key="10">
    <source>
        <dbReference type="Proteomes" id="UP000249396"/>
    </source>
</evidence>
<feature type="transmembrane region" description="Helical" evidence="7">
    <location>
        <begin position="33"/>
        <end position="51"/>
    </location>
</feature>
<feature type="transmembrane region" description="Helical" evidence="7">
    <location>
        <begin position="6"/>
        <end position="21"/>
    </location>
</feature>
<feature type="transmembrane region" description="Helical" evidence="7">
    <location>
        <begin position="57"/>
        <end position="80"/>
    </location>
</feature>
<evidence type="ECO:0000256" key="1">
    <source>
        <dbReference type="ARBA" id="ARBA00004167"/>
    </source>
</evidence>
<evidence type="ECO:0000256" key="3">
    <source>
        <dbReference type="ARBA" id="ARBA00022989"/>
    </source>
</evidence>
<comment type="similarity">
    <text evidence="6">Belongs to the TIM14 family.</text>
</comment>
<name>A0A2W4QKY5_9GAMM</name>
<comment type="subcellular location">
    <subcellularLocation>
        <location evidence="1">Membrane</location>
        <topology evidence="1">Single-pass membrane protein</topology>
    </subcellularLocation>
</comment>
<dbReference type="PROSITE" id="PS50076">
    <property type="entry name" value="DNAJ_2"/>
    <property type="match status" value="1"/>
</dbReference>
<dbReference type="Pfam" id="PF00226">
    <property type="entry name" value="DnaJ"/>
    <property type="match status" value="1"/>
</dbReference>
<dbReference type="Gene3D" id="1.10.287.110">
    <property type="entry name" value="DnaJ domain"/>
    <property type="match status" value="1"/>
</dbReference>
<dbReference type="AlphaFoldDB" id="A0A2W4QKY5"/>
<dbReference type="SMART" id="SM00271">
    <property type="entry name" value="DnaJ"/>
    <property type="match status" value="1"/>
</dbReference>
<proteinExistence type="inferred from homology"/>
<dbReference type="CDD" id="cd06257">
    <property type="entry name" value="DnaJ"/>
    <property type="match status" value="1"/>
</dbReference>
<evidence type="ECO:0000259" key="8">
    <source>
        <dbReference type="PROSITE" id="PS50076"/>
    </source>
</evidence>
<dbReference type="InterPro" id="IPR001623">
    <property type="entry name" value="DnaJ_domain"/>
</dbReference>
<keyword evidence="4 7" id="KW-0472">Membrane</keyword>
<evidence type="ECO:0000256" key="2">
    <source>
        <dbReference type="ARBA" id="ARBA00022692"/>
    </source>
</evidence>
<accession>A0A2W4QKY5</accession>
<keyword evidence="3 7" id="KW-1133">Transmembrane helix</keyword>
<dbReference type="PANTHER" id="PTHR12763:SF28">
    <property type="entry name" value="GEO10507P1-RELATED"/>
    <property type="match status" value="1"/>
</dbReference>
<protein>
    <submittedName>
        <fullName evidence="9">Molecular chaperone DnaJ</fullName>
    </submittedName>
</protein>
<evidence type="ECO:0000256" key="5">
    <source>
        <dbReference type="ARBA" id="ARBA00023186"/>
    </source>
</evidence>
<organism evidence="9 10">
    <name type="scientific">Candidatus Methylumidiphilus alinenensis</name>
    <dbReference type="NCBI Taxonomy" id="2202197"/>
    <lineage>
        <taxon>Bacteria</taxon>
        <taxon>Pseudomonadati</taxon>
        <taxon>Pseudomonadota</taxon>
        <taxon>Gammaproteobacteria</taxon>
        <taxon>Methylococcales</taxon>
        <taxon>Candidatus Methylumidiphilus</taxon>
    </lineage>
</organism>
<keyword evidence="5" id="KW-0143">Chaperone</keyword>
<evidence type="ECO:0000313" key="9">
    <source>
        <dbReference type="EMBL" id="PZN72513.1"/>
    </source>
</evidence>
<dbReference type="Proteomes" id="UP000249396">
    <property type="component" value="Unassembled WGS sequence"/>
</dbReference>
<dbReference type="PRINTS" id="PR00625">
    <property type="entry name" value="JDOMAIN"/>
</dbReference>
<dbReference type="SUPFAM" id="SSF46565">
    <property type="entry name" value="Chaperone J-domain"/>
    <property type="match status" value="1"/>
</dbReference>